<sequence>MTGAFYSYRSNIIALLLFTFLGIQGIEAQYLREVPRSKKEYWAAVESAIKDANPDYYKEVIEEEFLPFWEAPGLSASVEEFIYDASEKMVKKRFPITPHFTHLLISTMRLKNGAGGGGNFEAFTNSVLELADGRSKNKLSDYLETTFLLTEQRVIYQSNAVKWSVGNADYELFADTLHGIKFSNNRLVCTQKADSMQLEEVEGILSPTQGVFYGEKAKVTWERVGLDPSTNYADLKGFEIKLRSSFYDADNATLVSEYFPQSLTGKFTDKVVAIKDPSDAKYPAFVSNEKSVEIKDILPDVDYRGGFALKGANFSGLGDPLNRCQLRFKQNGKVFVEANSIGFYISPDRLSSSLAEVKVILGSDSIYHSGAIFKYDREKELLEILRGDEGISYSPFFSSYHQLDIYVDRIAWNRGNDYVEFGQLKSSAATRATFESSNFFDPKRFQALQMPGQPSPLIQLRGYSNKMHKLTFRLDDFAAYVRYPIVDAKVLIISLANKGFLYYDIDTEMITLKDKMFDFILANGGKVDYDVLLMDSYTGSTDIPNGKLDLNNYNLDLFGVKKVALSDTQSVSIYLDKRSEYLRVKKNRDLEFDGVLKAGNFDLYGDSFQFNYEKFQVEIPKADSALMYLQTYSQDGRMRFTPIRTPIYNITGTLFIDNPLNKSGLNADKAQYPVLETTEDAFTYYEKPSVQGGAYKKDEFYFKINPITLDSLDNFSKSAFRMPGTLVSAGIFPDINDSLIVMEDYSLGFKYKAPEGGLPMYGNVAKFDNNITLSDEGLQGDGMVEYVTSKSYSKRFNFLPDSTYALAQKIENVKQKASPDVPDFNGQDFGFTLFAGDKESKLVAKTIKTPLNMFANQAQQVGDLTLRPAGLEGSGSLSMFKGKVISDRFTYNNANAFADTADFELKSIDEKVLAIETQNVQAHIDFTYKVGNFTANDINESKVTFPKNQYVAFMDNYKWLIEDEKIEMSSTRQSAAEDSTSLASKLVSIHPDKDSLQFVAPLAVYDIKENVIRAEKVEKITVADAFIEPDGGKVNILANAEMETLQNATITADYINQFHTIFEASVDVVSRKKYLGRGKYDYEDEFGKKQVIEFEDISIDTGGHTFAVGTIPEEQDFKLNSYFDYKGNVMLMALQKGLNFSGSTRLQTNCDRITRNWLVFKGQVDPKNALIPITGEMKNDAGEKLAAGIVLNNDQNQIYPTFISRKINPTDAEITKGAGYLWYDDASSSYMIGSKSRNEGGKEGNVIALNTKTCNISSQGEFDFGIPLGQVKLAGLGETKYTYSSGKTELKGLVTVDFFFDKKMLGIINNQIKEFPFLQPMNIATSNYVEAAKAWVGGKDAEQLEKSLNEKGMLDKIPESMQKSYVLADLNFVWDTAQVSWVTNSPIGIASIDDVPVFAKMRGKMQVMKSKRGNELNLYYELDPQQWYYYRYKFDEKPRMQTYSPNEEYMGRLNELKDKDKELSVKKGEPEYLFEMATRTSKSAFLERFE</sequence>
<reference evidence="1 2" key="1">
    <citation type="submission" date="2019-08" db="EMBL/GenBank/DDBJ databases">
        <title>Genome of Luteibaculum oceani JCM 18817.</title>
        <authorList>
            <person name="Bowman J.P."/>
        </authorList>
    </citation>
    <scope>NUCLEOTIDE SEQUENCE [LARGE SCALE GENOMIC DNA]</scope>
    <source>
        <strain evidence="1 2">JCM 18817</strain>
    </source>
</reference>
<comment type="caution">
    <text evidence="1">The sequence shown here is derived from an EMBL/GenBank/DDBJ whole genome shotgun (WGS) entry which is preliminary data.</text>
</comment>
<dbReference type="RefSeq" id="WP_147015116.1">
    <property type="nucleotide sequence ID" value="NZ_VORB01000009.1"/>
</dbReference>
<dbReference type="OrthoDB" id="1465441at2"/>
<dbReference type="EMBL" id="VORB01000009">
    <property type="protein sequence ID" value="TXC76978.1"/>
    <property type="molecule type" value="Genomic_DNA"/>
</dbReference>
<keyword evidence="2" id="KW-1185">Reference proteome</keyword>
<evidence type="ECO:0000313" key="1">
    <source>
        <dbReference type="EMBL" id="TXC76978.1"/>
    </source>
</evidence>
<gene>
    <name evidence="1" type="ORF">FRX97_10220</name>
</gene>
<name>A0A5C6V126_9FLAO</name>
<proteinExistence type="predicted"/>
<organism evidence="1 2">
    <name type="scientific">Luteibaculum oceani</name>
    <dbReference type="NCBI Taxonomy" id="1294296"/>
    <lineage>
        <taxon>Bacteria</taxon>
        <taxon>Pseudomonadati</taxon>
        <taxon>Bacteroidota</taxon>
        <taxon>Flavobacteriia</taxon>
        <taxon>Flavobacteriales</taxon>
        <taxon>Luteibaculaceae</taxon>
        <taxon>Luteibaculum</taxon>
    </lineage>
</organism>
<accession>A0A5C6V126</accession>
<dbReference type="Proteomes" id="UP000321168">
    <property type="component" value="Unassembled WGS sequence"/>
</dbReference>
<protein>
    <submittedName>
        <fullName evidence="1">Uncharacterized protein</fullName>
    </submittedName>
</protein>
<evidence type="ECO:0000313" key="2">
    <source>
        <dbReference type="Proteomes" id="UP000321168"/>
    </source>
</evidence>